<dbReference type="EMBL" id="GBRH01249128">
    <property type="protein sequence ID" value="JAD48767.1"/>
    <property type="molecule type" value="Transcribed_RNA"/>
</dbReference>
<sequence length="130" mass="14353">MYFCSRREKLNVIHLSHDTMHKLAVFILLLLVLQLLLDAAVVQLALEVLNAGSHVPGFLEGPLQRLVLDLLRRRLGEHRPDVSQGGVEPLHPAPDADAGRPQLQRALAAAGARETHLFHVAGAVSKTRRR</sequence>
<organism evidence="2">
    <name type="scientific">Arundo donax</name>
    <name type="common">Giant reed</name>
    <name type="synonym">Donax arundinaceus</name>
    <dbReference type="NCBI Taxonomy" id="35708"/>
    <lineage>
        <taxon>Eukaryota</taxon>
        <taxon>Viridiplantae</taxon>
        <taxon>Streptophyta</taxon>
        <taxon>Embryophyta</taxon>
        <taxon>Tracheophyta</taxon>
        <taxon>Spermatophyta</taxon>
        <taxon>Magnoliopsida</taxon>
        <taxon>Liliopsida</taxon>
        <taxon>Poales</taxon>
        <taxon>Poaceae</taxon>
        <taxon>PACMAD clade</taxon>
        <taxon>Arundinoideae</taxon>
        <taxon>Arundineae</taxon>
        <taxon>Arundo</taxon>
    </lineage>
</organism>
<dbReference type="AlphaFoldDB" id="A0A0A9ANV5"/>
<protein>
    <submittedName>
        <fullName evidence="2">Uncharacterized protein</fullName>
    </submittedName>
</protein>
<proteinExistence type="predicted"/>
<reference evidence="2" key="1">
    <citation type="submission" date="2014-09" db="EMBL/GenBank/DDBJ databases">
        <authorList>
            <person name="Magalhaes I.L.F."/>
            <person name="Oliveira U."/>
            <person name="Santos F.R."/>
            <person name="Vidigal T.H.D.A."/>
            <person name="Brescovit A.D."/>
            <person name="Santos A.J."/>
        </authorList>
    </citation>
    <scope>NUCLEOTIDE SEQUENCE</scope>
    <source>
        <tissue evidence="2">Shoot tissue taken approximately 20 cm above the soil surface</tissue>
    </source>
</reference>
<evidence type="ECO:0000313" key="2">
    <source>
        <dbReference type="EMBL" id="JAD48767.1"/>
    </source>
</evidence>
<feature type="region of interest" description="Disordered" evidence="1">
    <location>
        <begin position="79"/>
        <end position="105"/>
    </location>
</feature>
<evidence type="ECO:0000256" key="1">
    <source>
        <dbReference type="SAM" id="MobiDB-lite"/>
    </source>
</evidence>
<accession>A0A0A9ANV5</accession>
<name>A0A0A9ANV5_ARUDO</name>
<reference evidence="2" key="2">
    <citation type="journal article" date="2015" name="Data Brief">
        <title>Shoot transcriptome of the giant reed, Arundo donax.</title>
        <authorList>
            <person name="Barrero R.A."/>
            <person name="Guerrero F.D."/>
            <person name="Moolhuijzen P."/>
            <person name="Goolsby J.A."/>
            <person name="Tidwell J."/>
            <person name="Bellgard S.E."/>
            <person name="Bellgard M.I."/>
        </authorList>
    </citation>
    <scope>NUCLEOTIDE SEQUENCE</scope>
    <source>
        <tissue evidence="2">Shoot tissue taken approximately 20 cm above the soil surface</tissue>
    </source>
</reference>